<dbReference type="OrthoDB" id="3442684at2759"/>
<proteinExistence type="predicted"/>
<organism evidence="2">
    <name type="scientific">Pseudogymnoascus destructans</name>
    <dbReference type="NCBI Taxonomy" id="655981"/>
    <lineage>
        <taxon>Eukaryota</taxon>
        <taxon>Fungi</taxon>
        <taxon>Dikarya</taxon>
        <taxon>Ascomycota</taxon>
        <taxon>Pezizomycotina</taxon>
        <taxon>Leotiomycetes</taxon>
        <taxon>Thelebolales</taxon>
        <taxon>Thelebolaceae</taxon>
        <taxon>Pseudogymnoascus</taxon>
    </lineage>
</organism>
<dbReference type="VEuPathDB" id="FungiDB:GMDG_02221"/>
<accession>A0A177AAK1</accession>
<evidence type="ECO:0000313" key="2">
    <source>
        <dbReference type="EMBL" id="OAF59189.1"/>
    </source>
</evidence>
<feature type="region of interest" description="Disordered" evidence="1">
    <location>
        <begin position="1"/>
        <end position="47"/>
    </location>
</feature>
<protein>
    <submittedName>
        <fullName evidence="2">Uncharacterized protein</fullName>
    </submittedName>
</protein>
<dbReference type="GeneID" id="36287321"/>
<dbReference type="RefSeq" id="XP_024324473.1">
    <property type="nucleotide sequence ID" value="XM_024467883.1"/>
</dbReference>
<dbReference type="Proteomes" id="UP000077154">
    <property type="component" value="Unassembled WGS sequence"/>
</dbReference>
<gene>
    <name evidence="2" type="ORF">VC83_04248</name>
</gene>
<feature type="region of interest" description="Disordered" evidence="1">
    <location>
        <begin position="193"/>
        <end position="213"/>
    </location>
</feature>
<dbReference type="EMBL" id="KV441394">
    <property type="protein sequence ID" value="OAF59189.1"/>
    <property type="molecule type" value="Genomic_DNA"/>
</dbReference>
<reference evidence="2" key="1">
    <citation type="submission" date="2016-03" db="EMBL/GenBank/DDBJ databases">
        <title>Updated assembly of Pseudogymnoascus destructans, the fungus causing white-nose syndrome of bats.</title>
        <authorList>
            <person name="Palmer J.M."/>
            <person name="Drees K.P."/>
            <person name="Foster J.T."/>
            <person name="Lindner D.L."/>
        </authorList>
    </citation>
    <scope>NUCLEOTIDE SEQUENCE [LARGE SCALE GENOMIC DNA]</scope>
    <source>
        <strain evidence="2">20631-21</strain>
    </source>
</reference>
<name>A0A177AAK1_9PEZI</name>
<feature type="compositionally biased region" description="Basic residues" evidence="1">
    <location>
        <begin position="1"/>
        <end position="11"/>
    </location>
</feature>
<dbReference type="AlphaFoldDB" id="A0A177AAK1"/>
<evidence type="ECO:0000256" key="1">
    <source>
        <dbReference type="SAM" id="MobiDB-lite"/>
    </source>
</evidence>
<sequence>MGPKRPAKGKGKKPDAAASQSSPRGAEAALVPGPSNATAATPSGLARGSRLATVVQPPENPLRHARLPPDDTMSEIPPWAFCKFNHLMAAFEKYEGAIDPSFPRPNFSQTTTHRRANVLEALQLCYTKFVEAGKNLMCRRLLVGEDSKHQKVNTCLAMLEIASDIYSLHCTMRHANDIQMVLHVHNPTIAATEEYESSGSEGEEDPLVDDEDTEDWELVTVVASDAEEEVPEPGRIASMTTSFTPSQILLSSGKCMAITATISLSGPSGICSPQL</sequence>